<evidence type="ECO:0000259" key="3">
    <source>
        <dbReference type="PROSITE" id="PS50158"/>
    </source>
</evidence>
<dbReference type="SMART" id="SM00343">
    <property type="entry name" value="ZnF_C2HC"/>
    <property type="match status" value="1"/>
</dbReference>
<keyword evidence="1" id="KW-0862">Zinc</keyword>
<dbReference type="Pfam" id="PF00098">
    <property type="entry name" value="zf-CCHC"/>
    <property type="match status" value="1"/>
</dbReference>
<dbReference type="Proteomes" id="UP000826656">
    <property type="component" value="Unassembled WGS sequence"/>
</dbReference>
<evidence type="ECO:0000256" key="1">
    <source>
        <dbReference type="PROSITE-ProRule" id="PRU00047"/>
    </source>
</evidence>
<feature type="compositionally biased region" description="Basic and acidic residues" evidence="2">
    <location>
        <begin position="102"/>
        <end position="113"/>
    </location>
</feature>
<organism evidence="4 5">
    <name type="scientific">Solanum tuberosum</name>
    <name type="common">Potato</name>
    <dbReference type="NCBI Taxonomy" id="4113"/>
    <lineage>
        <taxon>Eukaryota</taxon>
        <taxon>Viridiplantae</taxon>
        <taxon>Streptophyta</taxon>
        <taxon>Embryophyta</taxon>
        <taxon>Tracheophyta</taxon>
        <taxon>Spermatophyta</taxon>
        <taxon>Magnoliopsida</taxon>
        <taxon>eudicotyledons</taxon>
        <taxon>Gunneridae</taxon>
        <taxon>Pentapetalae</taxon>
        <taxon>asterids</taxon>
        <taxon>lamiids</taxon>
        <taxon>Solanales</taxon>
        <taxon>Solanaceae</taxon>
        <taxon>Solanoideae</taxon>
        <taxon>Solaneae</taxon>
        <taxon>Solanum</taxon>
    </lineage>
</organism>
<name>A0ABQ7UIN3_SOLTU</name>
<dbReference type="PANTHER" id="PTHR47592:SF27">
    <property type="entry name" value="OS08G0421700 PROTEIN"/>
    <property type="match status" value="1"/>
</dbReference>
<dbReference type="PANTHER" id="PTHR47592">
    <property type="entry name" value="PBF68 PROTEIN"/>
    <property type="match status" value="1"/>
</dbReference>
<dbReference type="InterPro" id="IPR036875">
    <property type="entry name" value="Znf_CCHC_sf"/>
</dbReference>
<accession>A0ABQ7UIN3</accession>
<dbReference type="Gene3D" id="4.10.60.10">
    <property type="entry name" value="Zinc finger, CCHC-type"/>
    <property type="match status" value="1"/>
</dbReference>
<feature type="compositionally biased region" description="Basic residues" evidence="2">
    <location>
        <begin position="114"/>
        <end position="129"/>
    </location>
</feature>
<evidence type="ECO:0000256" key="2">
    <source>
        <dbReference type="SAM" id="MobiDB-lite"/>
    </source>
</evidence>
<dbReference type="InterPro" id="IPR054722">
    <property type="entry name" value="PolX-like_BBD"/>
</dbReference>
<gene>
    <name evidence="4" type="ORF">KY290_028694</name>
</gene>
<keyword evidence="1" id="KW-0479">Metal-binding</keyword>
<dbReference type="PROSITE" id="PS50158">
    <property type="entry name" value="ZF_CCHC"/>
    <property type="match status" value="1"/>
</dbReference>
<proteinExistence type="predicted"/>
<keyword evidence="1" id="KW-0863">Zinc-finger</keyword>
<sequence length="250" mass="28946">MCLSMGEVFPKHIFEHFWGRFNVLSDEQQVQAVIQSLPNNWEYLKVNLTHNDNINTFSDVACHVELEDERLSAAKAASNAFVAESSGTKYSGFKRKKNWKRNGKDKETGEGPFKKNKKPNSKKGKHFFKKRDKSKMKCYNCQKLGHFARECTEPKKVAFLNASLSATYVSSTYLRTESYPMWIVDLGSTNHVSRDREEFVEFRRVSSKSRWIYLGNNVRLEVKGIGTCKVDLRDARSLMLHDILYTPEIR</sequence>
<protein>
    <recommendedName>
        <fullName evidence="3">CCHC-type domain-containing protein</fullName>
    </recommendedName>
</protein>
<feature type="region of interest" description="Disordered" evidence="2">
    <location>
        <begin position="94"/>
        <end position="129"/>
    </location>
</feature>
<feature type="domain" description="CCHC-type" evidence="3">
    <location>
        <begin position="137"/>
        <end position="153"/>
    </location>
</feature>
<keyword evidence="5" id="KW-1185">Reference proteome</keyword>
<dbReference type="InterPro" id="IPR001878">
    <property type="entry name" value="Znf_CCHC"/>
</dbReference>
<comment type="caution">
    <text evidence="4">The sequence shown here is derived from an EMBL/GenBank/DDBJ whole genome shotgun (WGS) entry which is preliminary data.</text>
</comment>
<evidence type="ECO:0000313" key="4">
    <source>
        <dbReference type="EMBL" id="KAH0749462.1"/>
    </source>
</evidence>
<evidence type="ECO:0000313" key="5">
    <source>
        <dbReference type="Proteomes" id="UP000826656"/>
    </source>
</evidence>
<dbReference type="EMBL" id="JAIVGD010000019">
    <property type="protein sequence ID" value="KAH0749462.1"/>
    <property type="molecule type" value="Genomic_DNA"/>
</dbReference>
<dbReference type="Pfam" id="PF22936">
    <property type="entry name" value="Pol_BBD"/>
    <property type="match status" value="1"/>
</dbReference>
<dbReference type="SUPFAM" id="SSF57756">
    <property type="entry name" value="Retrovirus zinc finger-like domains"/>
    <property type="match status" value="1"/>
</dbReference>
<reference evidence="4 5" key="1">
    <citation type="journal article" date="2021" name="bioRxiv">
        <title>Chromosome-scale and haplotype-resolved genome assembly of a tetraploid potato cultivar.</title>
        <authorList>
            <person name="Sun H."/>
            <person name="Jiao W.-B."/>
            <person name="Krause K."/>
            <person name="Campoy J.A."/>
            <person name="Goel M."/>
            <person name="Folz-Donahue K."/>
            <person name="Kukat C."/>
            <person name="Huettel B."/>
            <person name="Schneeberger K."/>
        </authorList>
    </citation>
    <scope>NUCLEOTIDE SEQUENCE [LARGE SCALE GENOMIC DNA]</scope>
    <source>
        <strain evidence="4">SolTubOtavaFocal</strain>
        <tissue evidence="4">Leaves</tissue>
    </source>
</reference>